<dbReference type="InterPro" id="IPR052537">
    <property type="entry name" value="Extradiol_RC_dioxygenase"/>
</dbReference>
<reference evidence="2 3" key="1">
    <citation type="submission" date="2020-08" db="EMBL/GenBank/DDBJ databases">
        <title>Genomic Encyclopedia of Type Strains, Phase IV (KMG-IV): sequencing the most valuable type-strain genomes for metagenomic binning, comparative biology and taxonomic classification.</title>
        <authorList>
            <person name="Goeker M."/>
        </authorList>
    </citation>
    <scope>NUCLEOTIDE SEQUENCE [LARGE SCALE GENOMIC DNA]</scope>
    <source>
        <strain evidence="2 3">DSM 17976</strain>
    </source>
</reference>
<comment type="caution">
    <text evidence="2">The sequence shown here is derived from an EMBL/GenBank/DDBJ whole genome shotgun (WGS) entry which is preliminary data.</text>
</comment>
<dbReference type="InterPro" id="IPR029068">
    <property type="entry name" value="Glyas_Bleomycin-R_OHBP_Dase"/>
</dbReference>
<evidence type="ECO:0000313" key="3">
    <source>
        <dbReference type="Proteomes" id="UP000541352"/>
    </source>
</evidence>
<dbReference type="PROSITE" id="PS51819">
    <property type="entry name" value="VOC"/>
    <property type="match status" value="2"/>
</dbReference>
<dbReference type="Proteomes" id="UP000541352">
    <property type="component" value="Unassembled WGS sequence"/>
</dbReference>
<keyword evidence="3" id="KW-1185">Reference proteome</keyword>
<feature type="domain" description="VOC" evidence="1">
    <location>
        <begin position="156"/>
        <end position="276"/>
    </location>
</feature>
<gene>
    <name evidence="2" type="ORF">FHS57_001540</name>
</gene>
<dbReference type="EMBL" id="JACIBY010000002">
    <property type="protein sequence ID" value="MBB3837546.1"/>
    <property type="molecule type" value="Genomic_DNA"/>
</dbReference>
<dbReference type="PANTHER" id="PTHR36110">
    <property type="entry name" value="RING-CLEAVING DIOXYGENASE MHQE-RELATED"/>
    <property type="match status" value="1"/>
</dbReference>
<evidence type="ECO:0000313" key="2">
    <source>
        <dbReference type="EMBL" id="MBB3837546.1"/>
    </source>
</evidence>
<feature type="domain" description="VOC" evidence="1">
    <location>
        <begin position="9"/>
        <end position="135"/>
    </location>
</feature>
<evidence type="ECO:0000259" key="1">
    <source>
        <dbReference type="PROSITE" id="PS51819"/>
    </source>
</evidence>
<dbReference type="CDD" id="cd08347">
    <property type="entry name" value="PcpA_C_like"/>
    <property type="match status" value="1"/>
</dbReference>
<dbReference type="Pfam" id="PF00903">
    <property type="entry name" value="Glyoxalase"/>
    <property type="match status" value="1"/>
</dbReference>
<protein>
    <submittedName>
        <fullName evidence="2">Glyoxalase family protein</fullName>
    </submittedName>
</protein>
<dbReference type="SUPFAM" id="SSF54593">
    <property type="entry name" value="Glyoxalase/Bleomycin resistance protein/Dihydroxybiphenyl dioxygenase"/>
    <property type="match status" value="1"/>
</dbReference>
<sequence length="325" mass="36558">METTQLIKGIHHVTAIAADPQQNVDFYVGLLGLRLVKKTVNFDAPDVYHFYYGDETGNAGSILTFFPFGAGSQKGRHGKGQAATTAFSIPTAALDYWLKRFDQYGILYKAPQQRFNEVVVYFEDPDGLGLELIANDTDFRQGFTYGHIPLEYSIRGFWGVELWETSYERTEALLANSLNYEFIAESGPRRRYAAKGNTGAGQYVDIVWDSNNRWGLGGAGTVHHIAFDTPTDASQLEVREAVMSAGFMPTNVLDRQYFHSIYFREPGGVLFEVATTPPGFLLDEEKAKLGQALKLPPWQERNREKIEQLLQPISIEAVYKKYGIE</sequence>
<name>A0A7W5ZI04_9BACT</name>
<dbReference type="InterPro" id="IPR037523">
    <property type="entry name" value="VOC_core"/>
</dbReference>
<dbReference type="Gene3D" id="3.10.180.10">
    <property type="entry name" value="2,3-Dihydroxybiphenyl 1,2-Dioxygenase, domain 1"/>
    <property type="match status" value="2"/>
</dbReference>
<accession>A0A7W5ZI04</accession>
<dbReference type="InterPro" id="IPR004360">
    <property type="entry name" value="Glyas_Fos-R_dOase_dom"/>
</dbReference>
<dbReference type="PANTHER" id="PTHR36110:SF2">
    <property type="entry name" value="RING-CLEAVING DIOXYGENASE MHQE-RELATED"/>
    <property type="match status" value="1"/>
</dbReference>
<dbReference type="RefSeq" id="WP_122932451.1">
    <property type="nucleotide sequence ID" value="NZ_JACIBY010000002.1"/>
</dbReference>
<proteinExistence type="predicted"/>
<organism evidence="2 3">
    <name type="scientific">Runella defluvii</name>
    <dbReference type="NCBI Taxonomy" id="370973"/>
    <lineage>
        <taxon>Bacteria</taxon>
        <taxon>Pseudomonadati</taxon>
        <taxon>Bacteroidota</taxon>
        <taxon>Cytophagia</taxon>
        <taxon>Cytophagales</taxon>
        <taxon>Spirosomataceae</taxon>
        <taxon>Runella</taxon>
    </lineage>
</organism>
<dbReference type="AlphaFoldDB" id="A0A7W5ZI04"/>